<evidence type="ECO:0000313" key="2">
    <source>
        <dbReference type="Proteomes" id="UP001054837"/>
    </source>
</evidence>
<dbReference type="EMBL" id="BPLQ01006841">
    <property type="protein sequence ID" value="GIY25652.1"/>
    <property type="molecule type" value="Genomic_DNA"/>
</dbReference>
<gene>
    <name evidence="1" type="ORF">CDAR_263371</name>
</gene>
<dbReference type="AlphaFoldDB" id="A0AAV4RYU6"/>
<dbReference type="Proteomes" id="UP001054837">
    <property type="component" value="Unassembled WGS sequence"/>
</dbReference>
<reference evidence="1 2" key="1">
    <citation type="submission" date="2021-06" db="EMBL/GenBank/DDBJ databases">
        <title>Caerostris darwini draft genome.</title>
        <authorList>
            <person name="Kono N."/>
            <person name="Arakawa K."/>
        </authorList>
    </citation>
    <scope>NUCLEOTIDE SEQUENCE [LARGE SCALE GENOMIC DNA]</scope>
</reference>
<proteinExistence type="predicted"/>
<keyword evidence="2" id="KW-1185">Reference proteome</keyword>
<evidence type="ECO:0000313" key="1">
    <source>
        <dbReference type="EMBL" id="GIY25652.1"/>
    </source>
</evidence>
<protein>
    <submittedName>
        <fullName evidence="1">Uncharacterized protein</fullName>
    </submittedName>
</protein>
<organism evidence="1 2">
    <name type="scientific">Caerostris darwini</name>
    <dbReference type="NCBI Taxonomy" id="1538125"/>
    <lineage>
        <taxon>Eukaryota</taxon>
        <taxon>Metazoa</taxon>
        <taxon>Ecdysozoa</taxon>
        <taxon>Arthropoda</taxon>
        <taxon>Chelicerata</taxon>
        <taxon>Arachnida</taxon>
        <taxon>Araneae</taxon>
        <taxon>Araneomorphae</taxon>
        <taxon>Entelegynae</taxon>
        <taxon>Araneoidea</taxon>
        <taxon>Araneidae</taxon>
        <taxon>Caerostris</taxon>
    </lineage>
</organism>
<name>A0AAV4RYU6_9ARAC</name>
<accession>A0AAV4RYU6</accession>
<sequence length="149" mass="16596">MIERADFLPLSPESHQTRFCTLPQFSGVQGNIDETPVSFPSIDFCSLFNWGSTLGLPNTSLDYLIDTRIAPHPTSCSFSLLFFSLATPTQISTIPNLFSFGIIFRTLSCCTFEHALGFDLFRLLYSGGKKKFTIAGPIQSPYACQFFNL</sequence>
<comment type="caution">
    <text evidence="1">The sequence shown here is derived from an EMBL/GenBank/DDBJ whole genome shotgun (WGS) entry which is preliminary data.</text>
</comment>